<dbReference type="EMBL" id="MG779365">
    <property type="protein sequence ID" value="AUV58708.1"/>
    <property type="molecule type" value="Genomic_DNA"/>
</dbReference>
<keyword evidence="1" id="KW-0472">Membrane</keyword>
<proteinExistence type="predicted"/>
<feature type="transmembrane region" description="Helical" evidence="1">
    <location>
        <begin position="114"/>
        <end position="133"/>
    </location>
</feature>
<evidence type="ECO:0000256" key="1">
    <source>
        <dbReference type="SAM" id="Phobius"/>
    </source>
</evidence>
<sequence length="144" mass="16423">MNYLTNQSTNYLADQSTNYLADQSTNYLADQSMNSSTGSENFEESIFGYTFEIIADIFLGLVLGIGINVFVDHIGELLHLSFLVKIIIQLMFIIVILYFLKIDSNQLYSSWKGHTSYGIIFTSVFIASQRNLIKLFDEVYKSLE</sequence>
<evidence type="ECO:0000313" key="2">
    <source>
        <dbReference type="EMBL" id="AUV58708.1"/>
    </source>
</evidence>
<keyword evidence="1" id="KW-0812">Transmembrane</keyword>
<name>A0A2K9V918_9VIRU</name>
<accession>A0A2K9V918</accession>
<protein>
    <submittedName>
        <fullName evidence="2">Uncharacterized protein</fullName>
    </submittedName>
</protein>
<feature type="transmembrane region" description="Helical" evidence="1">
    <location>
        <begin position="46"/>
        <end position="70"/>
    </location>
</feature>
<organism evidence="2">
    <name type="scientific">Bandra megavirus</name>
    <dbReference type="NCBI Taxonomy" id="2071566"/>
    <lineage>
        <taxon>Viruses</taxon>
        <taxon>Varidnaviria</taxon>
        <taxon>Bamfordvirae</taxon>
        <taxon>Nucleocytoviricota</taxon>
        <taxon>Megaviricetes</taxon>
        <taxon>Imitervirales</taxon>
        <taxon>Mimiviridae</taxon>
        <taxon>Megamimivirinae</taxon>
        <taxon>Megavirus</taxon>
    </lineage>
</organism>
<feature type="transmembrane region" description="Helical" evidence="1">
    <location>
        <begin position="82"/>
        <end position="102"/>
    </location>
</feature>
<keyword evidence="1" id="KW-1133">Transmembrane helix</keyword>
<reference evidence="2" key="1">
    <citation type="submission" date="2018-01" db="EMBL/GenBank/DDBJ databases">
        <title>Draft genome sequence of Bandra megavirus.</title>
        <authorList>
            <person name="Chatterjee A."/>
            <person name="Yadav R."/>
            <person name="Kondabagil K."/>
        </authorList>
    </citation>
    <scope>NUCLEOTIDE SEQUENCE</scope>
    <source>
        <strain evidence="2">KK-1</strain>
    </source>
</reference>